<feature type="region of interest" description="Disordered" evidence="1">
    <location>
        <begin position="32"/>
        <end position="85"/>
    </location>
</feature>
<gene>
    <name evidence="2" type="ORF">BGZ70_005721</name>
</gene>
<accession>A0A9P6J8M9</accession>
<evidence type="ECO:0000256" key="1">
    <source>
        <dbReference type="SAM" id="MobiDB-lite"/>
    </source>
</evidence>
<feature type="region of interest" description="Disordered" evidence="1">
    <location>
        <begin position="196"/>
        <end position="331"/>
    </location>
</feature>
<feature type="compositionally biased region" description="Basic and acidic residues" evidence="1">
    <location>
        <begin position="75"/>
        <end position="84"/>
    </location>
</feature>
<dbReference type="AlphaFoldDB" id="A0A9P6J8M9"/>
<reference evidence="2" key="1">
    <citation type="journal article" date="2020" name="Fungal Divers.">
        <title>Resolving the Mortierellaceae phylogeny through synthesis of multi-gene phylogenetics and phylogenomics.</title>
        <authorList>
            <person name="Vandepol N."/>
            <person name="Liber J."/>
            <person name="Desiro A."/>
            <person name="Na H."/>
            <person name="Kennedy M."/>
            <person name="Barry K."/>
            <person name="Grigoriev I.V."/>
            <person name="Miller A.N."/>
            <person name="O'Donnell K."/>
            <person name="Stajich J.E."/>
            <person name="Bonito G."/>
        </authorList>
    </citation>
    <scope>NUCLEOTIDE SEQUENCE</scope>
    <source>
        <strain evidence="2">CK1249</strain>
    </source>
</reference>
<feature type="compositionally biased region" description="Basic and acidic residues" evidence="1">
    <location>
        <begin position="214"/>
        <end position="227"/>
    </location>
</feature>
<protein>
    <submittedName>
        <fullName evidence="2">Uncharacterized protein</fullName>
    </submittedName>
</protein>
<organism evidence="2 3">
    <name type="scientific">Mortierella alpina</name>
    <name type="common">Oleaginous fungus</name>
    <name type="synonym">Mortierella renispora</name>
    <dbReference type="NCBI Taxonomy" id="64518"/>
    <lineage>
        <taxon>Eukaryota</taxon>
        <taxon>Fungi</taxon>
        <taxon>Fungi incertae sedis</taxon>
        <taxon>Mucoromycota</taxon>
        <taxon>Mortierellomycotina</taxon>
        <taxon>Mortierellomycetes</taxon>
        <taxon>Mortierellales</taxon>
        <taxon>Mortierellaceae</taxon>
        <taxon>Mortierella</taxon>
    </lineage>
</organism>
<evidence type="ECO:0000313" key="3">
    <source>
        <dbReference type="Proteomes" id="UP000738359"/>
    </source>
</evidence>
<proteinExistence type="predicted"/>
<keyword evidence="3" id="KW-1185">Reference proteome</keyword>
<feature type="compositionally biased region" description="Polar residues" evidence="1">
    <location>
        <begin position="231"/>
        <end position="256"/>
    </location>
</feature>
<name>A0A9P6J8M9_MORAP</name>
<dbReference type="EMBL" id="JAAAHY010000306">
    <property type="protein sequence ID" value="KAF9964921.1"/>
    <property type="molecule type" value="Genomic_DNA"/>
</dbReference>
<evidence type="ECO:0000313" key="2">
    <source>
        <dbReference type="EMBL" id="KAF9964921.1"/>
    </source>
</evidence>
<dbReference type="Proteomes" id="UP000738359">
    <property type="component" value="Unassembled WGS sequence"/>
</dbReference>
<sequence length="331" mass="35071">MDGLLPARAPPLATVELEKKAEAEAEEAVITTTAAAAGPSPALDLDPAIMQEEHKTLGAPTTDKQEPTAVPIPDRLTEPRDPDRQAVVATLRQTDTTSSTRPQLTIDTGVKSDRAIRNAVAGGLMSSPSSMIPAAYVAQLYSTSPYSTSPNSSSFGKVGQSNTTIKRRSSRRGSVSGLVGRTGLVPAKATTAQKSGATALATAARETSTIISRPDMDPHRHALKEKLTVQPLRSVSYSGTSTASRSTDSPLSNDAMRSSEWHPDGPSNPQTPHPQHHHHFPGLQKSKSFGIHSKKVFASQLRKLRQRRGSRESTSGISSAGESDAEPMCGK</sequence>
<comment type="caution">
    <text evidence="2">The sequence shown here is derived from an EMBL/GenBank/DDBJ whole genome shotgun (WGS) entry which is preliminary data.</text>
</comment>
<feature type="region of interest" description="Disordered" evidence="1">
    <location>
        <begin position="147"/>
        <end position="178"/>
    </location>
</feature>
<feature type="compositionally biased region" description="Polar residues" evidence="1">
    <location>
        <begin position="312"/>
        <end position="321"/>
    </location>
</feature>